<proteinExistence type="predicted"/>
<evidence type="ECO:0000313" key="2">
    <source>
        <dbReference type="Proteomes" id="UP000295805"/>
    </source>
</evidence>
<comment type="caution">
    <text evidence="1">The sequence shown here is derived from an EMBL/GenBank/DDBJ whole genome shotgun (WGS) entry which is preliminary data.</text>
</comment>
<dbReference type="GeneID" id="89529721"/>
<gene>
    <name evidence="1" type="ORF">EDD19_12020</name>
</gene>
<protein>
    <submittedName>
        <fullName evidence="1">Uncharacterized protein</fullName>
    </submittedName>
</protein>
<evidence type="ECO:0000313" key="1">
    <source>
        <dbReference type="EMBL" id="TCW22056.1"/>
    </source>
</evidence>
<reference evidence="1 2" key="1">
    <citation type="submission" date="2019-03" db="EMBL/GenBank/DDBJ databases">
        <title>Root nodule microbial communities of legume samples collected from USA, Mexico and Botswana.</title>
        <authorList>
            <person name="Hirsch A."/>
        </authorList>
    </citation>
    <scope>NUCLEOTIDE SEQUENCE [LARGE SCALE GENOMIC DNA]</scope>
    <source>
        <strain evidence="1 2">55</strain>
    </source>
</reference>
<dbReference type="AlphaFoldDB" id="A0A4R3ZR68"/>
<dbReference type="EMBL" id="SMCX01000020">
    <property type="protein sequence ID" value="TCW22056.1"/>
    <property type="molecule type" value="Genomic_DNA"/>
</dbReference>
<organism evidence="1 2">
    <name type="scientific">Dietzia cinnamea</name>
    <dbReference type="NCBI Taxonomy" id="321318"/>
    <lineage>
        <taxon>Bacteria</taxon>
        <taxon>Bacillati</taxon>
        <taxon>Actinomycetota</taxon>
        <taxon>Actinomycetes</taxon>
        <taxon>Mycobacteriales</taxon>
        <taxon>Dietziaceae</taxon>
        <taxon>Dietzia</taxon>
    </lineage>
</organism>
<dbReference type="Proteomes" id="UP000295805">
    <property type="component" value="Unassembled WGS sequence"/>
</dbReference>
<dbReference type="RefSeq" id="WP_131886178.1">
    <property type="nucleotide sequence ID" value="NZ_CP143053.1"/>
</dbReference>
<name>A0A4R3ZR68_9ACTN</name>
<sequence>MDFTGSILKETLPLSAEITSGSTGTGSSFIDTLVGAPFTLLNMVALFVGGLGGDIGSSGSADLGTVIGEIAKGMLPA</sequence>
<accession>A0A4R3ZR68</accession>